<proteinExistence type="predicted"/>
<accession>A0A180FXF5</accession>
<reference evidence="2" key="2">
    <citation type="submission" date="2016-05" db="EMBL/GenBank/DDBJ databases">
        <title>Comparative analysis highlights variable genome content of wheat rusts and divergence of the mating loci.</title>
        <authorList>
            <person name="Cuomo C.A."/>
            <person name="Bakkeren G."/>
            <person name="Szabo L."/>
            <person name="Khalil H."/>
            <person name="Joly D."/>
            <person name="Goldberg J."/>
            <person name="Young S."/>
            <person name="Zeng Q."/>
            <person name="Fellers J."/>
        </authorList>
    </citation>
    <scope>NUCLEOTIDE SEQUENCE [LARGE SCALE GENOMIC DNA]</scope>
    <source>
        <strain evidence="2">1-1 BBBD Race 1</strain>
    </source>
</reference>
<name>A0A180FXF5_PUCT1</name>
<organism evidence="2">
    <name type="scientific">Puccinia triticina (isolate 1-1 / race 1 (BBBD))</name>
    <name type="common">Brown leaf rust fungus</name>
    <dbReference type="NCBI Taxonomy" id="630390"/>
    <lineage>
        <taxon>Eukaryota</taxon>
        <taxon>Fungi</taxon>
        <taxon>Dikarya</taxon>
        <taxon>Basidiomycota</taxon>
        <taxon>Pucciniomycotina</taxon>
        <taxon>Pucciniomycetes</taxon>
        <taxon>Pucciniales</taxon>
        <taxon>Pucciniaceae</taxon>
        <taxon>Puccinia</taxon>
    </lineage>
</organism>
<keyword evidence="4" id="KW-1185">Reference proteome</keyword>
<feature type="non-terminal residue" evidence="2">
    <location>
        <position position="102"/>
    </location>
</feature>
<feature type="region of interest" description="Disordered" evidence="1">
    <location>
        <begin position="48"/>
        <end position="70"/>
    </location>
</feature>
<dbReference type="Proteomes" id="UP000005240">
    <property type="component" value="Unassembled WGS sequence"/>
</dbReference>
<evidence type="ECO:0000313" key="3">
    <source>
        <dbReference type="EnsemblFungi" id="PTTG_30977-t43_1-p1"/>
    </source>
</evidence>
<reference evidence="3 4" key="3">
    <citation type="journal article" date="2017" name="G3 (Bethesda)">
        <title>Comparative analysis highlights variable genome content of wheat rusts and divergence of the mating loci.</title>
        <authorList>
            <person name="Cuomo C.A."/>
            <person name="Bakkeren G."/>
            <person name="Khalil H.B."/>
            <person name="Panwar V."/>
            <person name="Joly D."/>
            <person name="Linning R."/>
            <person name="Sakthikumar S."/>
            <person name="Song X."/>
            <person name="Adiconis X."/>
            <person name="Fan L."/>
            <person name="Goldberg J.M."/>
            <person name="Levin J.Z."/>
            <person name="Young S."/>
            <person name="Zeng Q."/>
            <person name="Anikster Y."/>
            <person name="Bruce M."/>
            <person name="Wang M."/>
            <person name="Yin C."/>
            <person name="McCallum B."/>
            <person name="Szabo L.J."/>
            <person name="Hulbert S."/>
            <person name="Chen X."/>
            <person name="Fellers J.P."/>
        </authorList>
    </citation>
    <scope>NUCLEOTIDE SEQUENCE</scope>
    <source>
        <strain evidence="3">isolate 1-1 / race 1 (BBBD)</strain>
        <strain evidence="4">Isolate 1-1 / race 1 (BBBD)</strain>
    </source>
</reference>
<evidence type="ECO:0000256" key="1">
    <source>
        <dbReference type="SAM" id="MobiDB-lite"/>
    </source>
</evidence>
<dbReference type="PANTHER" id="PTHR33096:SF1">
    <property type="entry name" value="CXC1-LIKE CYSTEINE CLUSTER ASSOCIATED WITH KDZ TRANSPOSASES DOMAIN-CONTAINING PROTEIN"/>
    <property type="match status" value="1"/>
</dbReference>
<feature type="region of interest" description="Disordered" evidence="1">
    <location>
        <begin position="1"/>
        <end position="32"/>
    </location>
</feature>
<evidence type="ECO:0000313" key="4">
    <source>
        <dbReference type="Proteomes" id="UP000005240"/>
    </source>
</evidence>
<reference evidence="3" key="4">
    <citation type="submission" date="2025-05" db="UniProtKB">
        <authorList>
            <consortium name="EnsemblFungi"/>
        </authorList>
    </citation>
    <scope>IDENTIFICATION</scope>
    <source>
        <strain evidence="3">isolate 1-1 / race 1 (BBBD)</strain>
    </source>
</reference>
<evidence type="ECO:0000313" key="2">
    <source>
        <dbReference type="EMBL" id="OAV84888.1"/>
    </source>
</evidence>
<dbReference type="OrthoDB" id="2505730at2759"/>
<gene>
    <name evidence="2" type="ORF">PTTG_30977</name>
</gene>
<dbReference type="EMBL" id="ADAS02010121">
    <property type="protein sequence ID" value="OAV84888.1"/>
    <property type="molecule type" value="Genomic_DNA"/>
</dbReference>
<protein>
    <submittedName>
        <fullName evidence="2 3">Uncharacterized protein</fullName>
    </submittedName>
</protein>
<dbReference type="AlphaFoldDB" id="A0A180FXF5"/>
<dbReference type="InterPro" id="IPR040521">
    <property type="entry name" value="KDZ"/>
</dbReference>
<dbReference type="PANTHER" id="PTHR33096">
    <property type="entry name" value="CXC2 DOMAIN-CONTAINING PROTEIN"/>
    <property type="match status" value="1"/>
</dbReference>
<dbReference type="EnsemblFungi" id="PTTG_30977-t43_1">
    <property type="protein sequence ID" value="PTTG_30977-t43_1-p1"/>
    <property type="gene ID" value="PTTG_30977"/>
</dbReference>
<dbReference type="Pfam" id="PF18758">
    <property type="entry name" value="KDZ"/>
    <property type="match status" value="1"/>
</dbReference>
<dbReference type="STRING" id="630390.A0A180FXF5"/>
<sequence length="102" mass="11464">MIAMDGNFQQQHYAYASKDNPREDQYPHSFLPPSKVHLDVAAIEETDESAVGINPPCSDQHKVADDTQNDSTWDKCDDNGLFASTCRHDVPLMHINVYKTGE</sequence>
<reference evidence="2" key="1">
    <citation type="submission" date="2009-11" db="EMBL/GenBank/DDBJ databases">
        <authorList>
            <consortium name="The Broad Institute Genome Sequencing Platform"/>
            <person name="Ward D."/>
            <person name="Feldgarden M."/>
            <person name="Earl A."/>
            <person name="Young S.K."/>
            <person name="Zeng Q."/>
            <person name="Koehrsen M."/>
            <person name="Alvarado L."/>
            <person name="Berlin A."/>
            <person name="Bochicchio J."/>
            <person name="Borenstein D."/>
            <person name="Chapman S.B."/>
            <person name="Chen Z."/>
            <person name="Engels R."/>
            <person name="Freedman E."/>
            <person name="Gellesch M."/>
            <person name="Goldberg J."/>
            <person name="Griggs A."/>
            <person name="Gujja S."/>
            <person name="Heilman E."/>
            <person name="Heiman D."/>
            <person name="Hepburn T."/>
            <person name="Howarth C."/>
            <person name="Jen D."/>
            <person name="Larson L."/>
            <person name="Lewis B."/>
            <person name="Mehta T."/>
            <person name="Park D."/>
            <person name="Pearson M."/>
            <person name="Roberts A."/>
            <person name="Saif S."/>
            <person name="Shea T."/>
            <person name="Shenoy N."/>
            <person name="Sisk P."/>
            <person name="Stolte C."/>
            <person name="Sykes S."/>
            <person name="Thomson T."/>
            <person name="Walk T."/>
            <person name="White J."/>
            <person name="Yandava C."/>
            <person name="Izard J."/>
            <person name="Baranova O.V."/>
            <person name="Blanton J.M."/>
            <person name="Tanner A.C."/>
            <person name="Dewhirst F.E."/>
            <person name="Haas B."/>
            <person name="Nusbaum C."/>
            <person name="Birren B."/>
        </authorList>
    </citation>
    <scope>NUCLEOTIDE SEQUENCE [LARGE SCALE GENOMIC DNA]</scope>
    <source>
        <strain evidence="2">1-1 BBBD Race 1</strain>
    </source>
</reference>
<dbReference type="VEuPathDB" id="FungiDB:PTTG_30977"/>